<reference evidence="1" key="1">
    <citation type="submission" date="2021-06" db="EMBL/GenBank/DDBJ databases">
        <title>Comparative genomics, transcriptomics and evolutionary studies reveal genomic signatures of adaptation to plant cell wall in hemibiotrophic fungi.</title>
        <authorList>
            <consortium name="DOE Joint Genome Institute"/>
            <person name="Baroncelli R."/>
            <person name="Diaz J.F."/>
            <person name="Benocci T."/>
            <person name="Peng M."/>
            <person name="Battaglia E."/>
            <person name="Haridas S."/>
            <person name="Andreopoulos W."/>
            <person name="Labutti K."/>
            <person name="Pangilinan J."/>
            <person name="Floch G.L."/>
            <person name="Makela M.R."/>
            <person name="Henrissat B."/>
            <person name="Grigoriev I.V."/>
            <person name="Crouch J.A."/>
            <person name="De Vries R.P."/>
            <person name="Sukno S.A."/>
            <person name="Thon M.R."/>
        </authorList>
    </citation>
    <scope>NUCLEOTIDE SEQUENCE</scope>
    <source>
        <strain evidence="1">CBS 125086</strain>
    </source>
</reference>
<evidence type="ECO:0000313" key="1">
    <source>
        <dbReference type="EMBL" id="KAK1597900.1"/>
    </source>
</evidence>
<dbReference type="AlphaFoldDB" id="A0AAD8Q8F2"/>
<dbReference type="GeneID" id="85436650"/>
<proteinExistence type="predicted"/>
<comment type="caution">
    <text evidence="1">The sequence shown here is derived from an EMBL/GenBank/DDBJ whole genome shotgun (WGS) entry which is preliminary data.</text>
</comment>
<dbReference type="EMBL" id="JAHLJV010000006">
    <property type="protein sequence ID" value="KAK1597900.1"/>
    <property type="molecule type" value="Genomic_DNA"/>
</dbReference>
<gene>
    <name evidence="1" type="ORF">LY79DRAFT_321498</name>
</gene>
<name>A0AAD8Q8F2_9PEZI</name>
<sequence length="168" mass="19239">MFFLVSLASIEGLSRICRRAAFRKSESRPPIFGYSWCHYTVLRTAHLTRHNAQTPRLIHRGLPRHCFPASLPPVPYCAPKAAVRFRFPSAIPRPEKPLVHPPPSPAIKVVLPQNRRRRLLHQQNQSQTRPKPYITPKVRLNPLSSYLVASSEPDWHSHSLRRGGLTHT</sequence>
<dbReference type="RefSeq" id="XP_060418646.1">
    <property type="nucleotide sequence ID" value="XM_060552410.1"/>
</dbReference>
<organism evidence="1 2">
    <name type="scientific">Colletotrichum navitas</name>
    <dbReference type="NCBI Taxonomy" id="681940"/>
    <lineage>
        <taxon>Eukaryota</taxon>
        <taxon>Fungi</taxon>
        <taxon>Dikarya</taxon>
        <taxon>Ascomycota</taxon>
        <taxon>Pezizomycotina</taxon>
        <taxon>Sordariomycetes</taxon>
        <taxon>Hypocreomycetidae</taxon>
        <taxon>Glomerellales</taxon>
        <taxon>Glomerellaceae</taxon>
        <taxon>Colletotrichum</taxon>
        <taxon>Colletotrichum graminicola species complex</taxon>
    </lineage>
</organism>
<keyword evidence="2" id="KW-1185">Reference proteome</keyword>
<accession>A0AAD8Q8F2</accession>
<evidence type="ECO:0000313" key="2">
    <source>
        <dbReference type="Proteomes" id="UP001230504"/>
    </source>
</evidence>
<protein>
    <submittedName>
        <fullName evidence="1">Uncharacterized protein</fullName>
    </submittedName>
</protein>
<dbReference type="Proteomes" id="UP001230504">
    <property type="component" value="Unassembled WGS sequence"/>
</dbReference>